<proteinExistence type="predicted"/>
<dbReference type="Proteomes" id="UP000045175">
    <property type="component" value="Unassembled WGS sequence"/>
</dbReference>
<reference evidence="1 2" key="1">
    <citation type="submission" date="2014-12" db="EMBL/GenBank/DDBJ databases">
        <authorList>
            <person name="Jaenicke S."/>
        </authorList>
    </citation>
    <scope>NUCLEOTIDE SEQUENCE [LARGE SCALE GENOMIC DNA]</scope>
    <source>
        <strain evidence="1">ASB13</strain>
    </source>
</reference>
<dbReference type="EMBL" id="CDMH01000068">
    <property type="protein sequence ID" value="CRF43409.1"/>
    <property type="molecule type" value="Genomic_DNA"/>
</dbReference>
<sequence>MGGVKKGLFENSLTLTLKSRPPEGGAPTRYRLNFKQIFMKRFAFLPKIEIFGYNARKGFLPLFDMVCPLVFSLPPKGGLPFYPVFS</sequence>
<gene>
    <name evidence="1" type="ORF">HAL013_16460</name>
</gene>
<organism evidence="1 2">
    <name type="scientific">Helicobacter ailurogastricus</name>
    <dbReference type="NCBI Taxonomy" id="1578720"/>
    <lineage>
        <taxon>Bacteria</taxon>
        <taxon>Pseudomonadati</taxon>
        <taxon>Campylobacterota</taxon>
        <taxon>Epsilonproteobacteria</taxon>
        <taxon>Campylobacterales</taxon>
        <taxon>Helicobacteraceae</taxon>
        <taxon>Helicobacter</taxon>
    </lineage>
</organism>
<evidence type="ECO:0000313" key="2">
    <source>
        <dbReference type="Proteomes" id="UP000045175"/>
    </source>
</evidence>
<accession>A0A0K2XFB8</accession>
<protein>
    <submittedName>
        <fullName evidence="1">Uncharacterized protein</fullName>
    </submittedName>
</protein>
<evidence type="ECO:0000313" key="1">
    <source>
        <dbReference type="EMBL" id="CRF43409.1"/>
    </source>
</evidence>
<name>A0A0K2XFB8_9HELI</name>
<dbReference type="AlphaFoldDB" id="A0A0K2XFB8"/>